<evidence type="ECO:0000259" key="2">
    <source>
        <dbReference type="Pfam" id="PF00534"/>
    </source>
</evidence>
<dbReference type="EMBL" id="CVTD020000010">
    <property type="protein sequence ID" value="CRZ34101.1"/>
    <property type="molecule type" value="Genomic_DNA"/>
</dbReference>
<feature type="domain" description="Glycosyltransferase 2-like" evidence="3">
    <location>
        <begin position="436"/>
        <end position="552"/>
    </location>
</feature>
<dbReference type="AlphaFoldDB" id="A0A0H5SH36"/>
<keyword evidence="1" id="KW-0812">Transmembrane</keyword>
<sequence length="684" mass="79594">MKDIVLITNYWHFEEERESSRYFTLARMITQAGMKLEVVTSSFYHATKSKRKLSKDYLNSFPYKITLIDEPGYTKNISLKRLLSQWIFGRNVIKYLKSRTKPDLIYCVVPSLEAADLITKYANKHNIKIVIDIQDLWPEAFRMKFSIPFVSDLLIYPFKLKADKIYSRADEIVAVSQTYINRAIRYNQRCKRGHCVYLGLELEKFDGYAYGAKEIIKPENELWIAYVGSLGYSYDLTGVMDAISLIQNKNLCPQNKKIVFQVMGDGPRRKEFEEYAKIKGVNAVFTGKLDYPDMVKRLCRSDIAVNPIVKNSAASIINKHADYAAAGLVVVNTQKSKEYRYLLEKYRAGLNCKTGDAKDLAKKLLYLINNPDIRRQMGQNHRKLAIERFDRNKTYLKIIKLLEDEIKENSSEKNMENKDKFTFQILLSTMNQKDHSLLDQMNIQSDAIVINQCDRNQWEEFEYKGKHIKWISANERGVGLSRNTALMRATADICLFADDDIRYIDGYEKKILNAFKELPDADVIIFDTEIINKTKEILNPRKIKKTQRLHVFNSMRYGTYRIAIKREKILQKNIYFSLLFGGGAQYSAGEDSLFIRECLKNKLKLYAYPLVIGCVDDSKSSWYQGITDKYLIDKGAFLSAAFPILYPVLFVYYALRLRGKGHKKFKFFEIIIKFIYGRKVFLIK</sequence>
<feature type="transmembrane region" description="Helical" evidence="1">
    <location>
        <begin position="636"/>
        <end position="655"/>
    </location>
</feature>
<dbReference type="InterPro" id="IPR001296">
    <property type="entry name" value="Glyco_trans_1"/>
</dbReference>
<evidence type="ECO:0000313" key="4">
    <source>
        <dbReference type="EMBL" id="CRZ34101.1"/>
    </source>
</evidence>
<dbReference type="PANTHER" id="PTHR45947:SF3">
    <property type="entry name" value="SULFOQUINOVOSYL TRANSFERASE SQD2"/>
    <property type="match status" value="1"/>
</dbReference>
<dbReference type="OrthoDB" id="9802525at2"/>
<dbReference type="RefSeq" id="WP_103202215.1">
    <property type="nucleotide sequence ID" value="NZ_CVTD020000010.1"/>
</dbReference>
<keyword evidence="1" id="KW-1133">Transmembrane helix</keyword>
<accession>A0A0H5SH36</accession>
<dbReference type="GO" id="GO:0016758">
    <property type="term" value="F:hexosyltransferase activity"/>
    <property type="evidence" value="ECO:0007669"/>
    <property type="project" value="TreeGrafter"/>
</dbReference>
<reference evidence="4 5" key="1">
    <citation type="submission" date="2015-06" db="EMBL/GenBank/DDBJ databases">
        <authorList>
            <person name="Wibberg Daniel"/>
        </authorList>
    </citation>
    <scope>NUCLEOTIDE SEQUENCE [LARGE SCALE GENOMIC DNA]</scope>
    <source>
        <strain evidence="4 5">T3/55T</strain>
    </source>
</reference>
<proteinExistence type="predicted"/>
<dbReference type="SUPFAM" id="SSF53448">
    <property type="entry name" value="Nucleotide-diphospho-sugar transferases"/>
    <property type="match status" value="1"/>
</dbReference>
<dbReference type="Gene3D" id="3.90.550.10">
    <property type="entry name" value="Spore Coat Polysaccharide Biosynthesis Protein SpsA, Chain A"/>
    <property type="match status" value="1"/>
</dbReference>
<protein>
    <submittedName>
        <fullName evidence="4">Uncharacterized protein</fullName>
    </submittedName>
</protein>
<feature type="domain" description="Glycosyl transferase family 1" evidence="2">
    <location>
        <begin position="216"/>
        <end position="383"/>
    </location>
</feature>
<evidence type="ECO:0000313" key="5">
    <source>
        <dbReference type="Proteomes" id="UP000236497"/>
    </source>
</evidence>
<organism evidence="4 5">
    <name type="scientific">Herbinix hemicellulosilytica</name>
    <dbReference type="NCBI Taxonomy" id="1564487"/>
    <lineage>
        <taxon>Bacteria</taxon>
        <taxon>Bacillati</taxon>
        <taxon>Bacillota</taxon>
        <taxon>Clostridia</taxon>
        <taxon>Lachnospirales</taxon>
        <taxon>Lachnospiraceae</taxon>
        <taxon>Herbinix</taxon>
    </lineage>
</organism>
<dbReference type="PANTHER" id="PTHR45947">
    <property type="entry name" value="SULFOQUINOVOSYL TRANSFERASE SQD2"/>
    <property type="match status" value="1"/>
</dbReference>
<dbReference type="CDD" id="cd00761">
    <property type="entry name" value="Glyco_tranf_GTA_type"/>
    <property type="match status" value="1"/>
</dbReference>
<dbReference type="Proteomes" id="UP000236497">
    <property type="component" value="Unassembled WGS sequence"/>
</dbReference>
<dbReference type="Gene3D" id="3.40.50.2000">
    <property type="entry name" value="Glycogen Phosphorylase B"/>
    <property type="match status" value="2"/>
</dbReference>
<dbReference type="Pfam" id="PF00534">
    <property type="entry name" value="Glycos_transf_1"/>
    <property type="match status" value="1"/>
</dbReference>
<dbReference type="InterPro" id="IPR029044">
    <property type="entry name" value="Nucleotide-diphossugar_trans"/>
</dbReference>
<evidence type="ECO:0000256" key="1">
    <source>
        <dbReference type="SAM" id="Phobius"/>
    </source>
</evidence>
<dbReference type="InterPro" id="IPR050194">
    <property type="entry name" value="Glycosyltransferase_grp1"/>
</dbReference>
<evidence type="ECO:0000259" key="3">
    <source>
        <dbReference type="Pfam" id="PF00535"/>
    </source>
</evidence>
<keyword evidence="1" id="KW-0472">Membrane</keyword>
<dbReference type="CDD" id="cd03794">
    <property type="entry name" value="GT4_WbuB-like"/>
    <property type="match status" value="1"/>
</dbReference>
<name>A0A0H5SH36_HERHM</name>
<dbReference type="SUPFAM" id="SSF53756">
    <property type="entry name" value="UDP-Glycosyltransferase/glycogen phosphorylase"/>
    <property type="match status" value="1"/>
</dbReference>
<gene>
    <name evidence="4" type="ORF">HHT355_0898</name>
</gene>
<dbReference type="InterPro" id="IPR001173">
    <property type="entry name" value="Glyco_trans_2-like"/>
</dbReference>
<dbReference type="Pfam" id="PF00535">
    <property type="entry name" value="Glycos_transf_2"/>
    <property type="match status" value="1"/>
</dbReference>
<keyword evidence="5" id="KW-1185">Reference proteome</keyword>